<dbReference type="Gene3D" id="2.30.130.40">
    <property type="entry name" value="LON domain-like"/>
    <property type="match status" value="1"/>
</dbReference>
<keyword evidence="5" id="KW-0479">Metal-binding</keyword>
<comment type="similarity">
    <text evidence="3">Belongs to the CRBN family.</text>
</comment>
<dbReference type="AlphaFoldDB" id="A0A9D4TS70"/>
<accession>A0A9D4TS70</accession>
<dbReference type="InterPro" id="IPR015947">
    <property type="entry name" value="PUA-like_sf"/>
</dbReference>
<feature type="region of interest" description="Disordered" evidence="9">
    <location>
        <begin position="396"/>
        <end position="436"/>
    </location>
</feature>
<feature type="domain" description="Lon N-terminal" evidence="10">
    <location>
        <begin position="87"/>
        <end position="291"/>
    </location>
</feature>
<sequence>MSSTQEPTDSIVDAPGLPERQAVQASVDDAAAAEAAAGPAEVLDGNGAAAAPDVSDPTIVATHSYLGHCDDLVGTSGLLEEGRVYRLPVLPLDGLVLCPGATLPLRLAFRGDRALLQQALMAPAPLTRLIAVVCCHRSYSTPQLQLQRVGCVAEIRKVGGGGINLLAKGRQRVEVQLEATAEGSLQLSSVPVKVLPEPGPLAVPLEARAGMAWHPPGIYALYDSWRLAKRARRLFHSIAPQAREFEGNPLELSYFLLSNLPVNDNARQQLLEASTVDERLRAECRVLQTLGVLCCRACRIFLARSTDAIQMSEEGISACFVNSHSWVHDIVTLSTVTPGVLLEGSPETAHSWFPGYSWQCAYCPCGHHIGWQFTAVRPGLQPASFWGLRRPALQAGGDRDPVPSAGAGLYAHSGSSSEDGNGGWTSSEEEESEGAS</sequence>
<evidence type="ECO:0000259" key="11">
    <source>
        <dbReference type="PROSITE" id="PS51788"/>
    </source>
</evidence>
<reference evidence="12" key="2">
    <citation type="submission" date="2020-11" db="EMBL/GenBank/DDBJ databases">
        <authorList>
            <person name="Cecchin M."/>
            <person name="Marcolungo L."/>
            <person name="Rossato M."/>
            <person name="Girolomoni L."/>
            <person name="Cosentino E."/>
            <person name="Cuine S."/>
            <person name="Li-Beisson Y."/>
            <person name="Delledonne M."/>
            <person name="Ballottari M."/>
        </authorList>
    </citation>
    <scope>NUCLEOTIDE SEQUENCE</scope>
    <source>
        <strain evidence="12">211/11P</strain>
        <tissue evidence="12">Whole cell</tissue>
    </source>
</reference>
<organism evidence="12 13">
    <name type="scientific">Chlorella vulgaris</name>
    <name type="common">Green alga</name>
    <dbReference type="NCBI Taxonomy" id="3077"/>
    <lineage>
        <taxon>Eukaryota</taxon>
        <taxon>Viridiplantae</taxon>
        <taxon>Chlorophyta</taxon>
        <taxon>core chlorophytes</taxon>
        <taxon>Trebouxiophyceae</taxon>
        <taxon>Chlorellales</taxon>
        <taxon>Chlorellaceae</taxon>
        <taxon>Chlorella clade</taxon>
        <taxon>Chlorella</taxon>
    </lineage>
</organism>
<evidence type="ECO:0000256" key="3">
    <source>
        <dbReference type="ARBA" id="ARBA00005293"/>
    </source>
</evidence>
<comment type="pathway">
    <text evidence="2">Protein modification; protein ubiquitination.</text>
</comment>
<feature type="compositionally biased region" description="Low complexity" evidence="9">
    <location>
        <begin position="21"/>
        <end position="30"/>
    </location>
</feature>
<keyword evidence="13" id="KW-1185">Reference proteome</keyword>
<dbReference type="OrthoDB" id="267517at2759"/>
<dbReference type="InterPro" id="IPR004910">
    <property type="entry name" value="Yippee/Mis18/Cereblon"/>
</dbReference>
<dbReference type="Pfam" id="PF02190">
    <property type="entry name" value="LON_substr_bdg"/>
    <property type="match status" value="1"/>
</dbReference>
<evidence type="ECO:0000256" key="6">
    <source>
        <dbReference type="ARBA" id="ARBA00022786"/>
    </source>
</evidence>
<dbReference type="FunFam" id="2.170.150.20:FF:000007">
    <property type="entry name" value="Protein cereblon"/>
    <property type="match status" value="1"/>
</dbReference>
<dbReference type="InterPro" id="IPR034750">
    <property type="entry name" value="CULT"/>
</dbReference>
<dbReference type="InterPro" id="IPR046336">
    <property type="entry name" value="Lon_prtase_N_sf"/>
</dbReference>
<dbReference type="InterPro" id="IPR003111">
    <property type="entry name" value="Lon_prtase_N"/>
</dbReference>
<dbReference type="GO" id="GO:0005634">
    <property type="term" value="C:nucleus"/>
    <property type="evidence" value="ECO:0007669"/>
    <property type="project" value="UniProtKB-SubCell"/>
</dbReference>
<dbReference type="Proteomes" id="UP001055712">
    <property type="component" value="Unassembled WGS sequence"/>
</dbReference>
<evidence type="ECO:0000256" key="2">
    <source>
        <dbReference type="ARBA" id="ARBA00004906"/>
    </source>
</evidence>
<feature type="region of interest" description="Disordered" evidence="9">
    <location>
        <begin position="1"/>
        <end position="30"/>
    </location>
</feature>
<gene>
    <name evidence="12" type="ORF">D9Q98_003105</name>
</gene>
<dbReference type="GO" id="GO:0046872">
    <property type="term" value="F:metal ion binding"/>
    <property type="evidence" value="ECO:0007669"/>
    <property type="project" value="UniProtKB-KW"/>
</dbReference>
<dbReference type="CDD" id="cd15777">
    <property type="entry name" value="CRBN_C_like"/>
    <property type="match status" value="1"/>
</dbReference>
<dbReference type="SMART" id="SM00464">
    <property type="entry name" value="LON"/>
    <property type="match status" value="1"/>
</dbReference>
<dbReference type="Gene3D" id="2.170.150.20">
    <property type="entry name" value="Peptide methionine sulfoxide reductase"/>
    <property type="match status" value="1"/>
</dbReference>
<keyword evidence="8" id="KW-0539">Nucleus</keyword>
<dbReference type="Gene3D" id="1.20.58.1480">
    <property type="match status" value="1"/>
</dbReference>
<feature type="domain" description="CULT" evidence="11">
    <location>
        <begin position="290"/>
        <end position="397"/>
    </location>
</feature>
<proteinExistence type="inferred from homology"/>
<dbReference type="PANTHER" id="PTHR46732">
    <property type="entry name" value="ATP-DEPENDENT PROTEASE LA (LON) DOMAIN PROTEIN"/>
    <property type="match status" value="1"/>
</dbReference>
<evidence type="ECO:0000256" key="9">
    <source>
        <dbReference type="SAM" id="MobiDB-lite"/>
    </source>
</evidence>
<reference evidence="12" key="1">
    <citation type="journal article" date="2019" name="Plant J.">
        <title>Chlorella vulgaris genome assembly and annotation reveals the molecular basis for metabolic acclimation to high light conditions.</title>
        <authorList>
            <person name="Cecchin M."/>
            <person name="Marcolungo L."/>
            <person name="Rossato M."/>
            <person name="Girolomoni L."/>
            <person name="Cosentino E."/>
            <person name="Cuine S."/>
            <person name="Li-Beisson Y."/>
            <person name="Delledonne M."/>
            <person name="Ballottari M."/>
        </authorList>
    </citation>
    <scope>NUCLEOTIDE SEQUENCE</scope>
    <source>
        <strain evidence="12">211/11P</strain>
    </source>
</reference>
<dbReference type="PROSITE" id="PS51787">
    <property type="entry name" value="LON_N"/>
    <property type="match status" value="1"/>
</dbReference>
<evidence type="ECO:0000256" key="4">
    <source>
        <dbReference type="ARBA" id="ARBA00014394"/>
    </source>
</evidence>
<evidence type="ECO:0000259" key="10">
    <source>
        <dbReference type="PROSITE" id="PS51787"/>
    </source>
</evidence>
<protein>
    <recommendedName>
        <fullName evidence="4">Protein cereblon</fullName>
    </recommendedName>
</protein>
<dbReference type="SUPFAM" id="SSF88697">
    <property type="entry name" value="PUA domain-like"/>
    <property type="match status" value="1"/>
</dbReference>
<dbReference type="Pfam" id="PF03226">
    <property type="entry name" value="Yippee-Mis18"/>
    <property type="match status" value="1"/>
</dbReference>
<evidence type="ECO:0000256" key="8">
    <source>
        <dbReference type="ARBA" id="ARBA00023242"/>
    </source>
</evidence>
<evidence type="ECO:0000313" key="12">
    <source>
        <dbReference type="EMBL" id="KAI3433286.1"/>
    </source>
</evidence>
<evidence type="ECO:0000256" key="7">
    <source>
        <dbReference type="ARBA" id="ARBA00022833"/>
    </source>
</evidence>
<keyword evidence="6" id="KW-0833">Ubl conjugation pathway</keyword>
<dbReference type="EMBL" id="SIDB01000004">
    <property type="protein sequence ID" value="KAI3433286.1"/>
    <property type="molecule type" value="Genomic_DNA"/>
</dbReference>
<dbReference type="PROSITE" id="PS51788">
    <property type="entry name" value="CULT"/>
    <property type="match status" value="1"/>
</dbReference>
<name>A0A9D4TS70_CHLVU</name>
<evidence type="ECO:0000256" key="1">
    <source>
        <dbReference type="ARBA" id="ARBA00004123"/>
    </source>
</evidence>
<dbReference type="PANTHER" id="PTHR46732:SF8">
    <property type="entry name" value="ATP-DEPENDENT PROTEASE LA (LON) DOMAIN PROTEIN"/>
    <property type="match status" value="1"/>
</dbReference>
<evidence type="ECO:0000256" key="5">
    <source>
        <dbReference type="ARBA" id="ARBA00022723"/>
    </source>
</evidence>
<keyword evidence="7" id="KW-0862">Zinc</keyword>
<comment type="subcellular location">
    <subcellularLocation>
        <location evidence="1">Nucleus</location>
    </subcellularLocation>
</comment>
<feature type="compositionally biased region" description="Acidic residues" evidence="9">
    <location>
        <begin position="427"/>
        <end position="436"/>
    </location>
</feature>
<comment type="caution">
    <text evidence="12">The sequence shown here is derived from an EMBL/GenBank/DDBJ whole genome shotgun (WGS) entry which is preliminary data.</text>
</comment>
<evidence type="ECO:0000313" key="13">
    <source>
        <dbReference type="Proteomes" id="UP001055712"/>
    </source>
</evidence>